<dbReference type="EMBL" id="BMAU01021046">
    <property type="protein sequence ID" value="GFX88112.1"/>
    <property type="molecule type" value="Genomic_DNA"/>
</dbReference>
<organism evidence="1 2">
    <name type="scientific">Trichonephila clavipes</name>
    <name type="common">Golden silk orbweaver</name>
    <name type="synonym">Nephila clavipes</name>
    <dbReference type="NCBI Taxonomy" id="2585209"/>
    <lineage>
        <taxon>Eukaryota</taxon>
        <taxon>Metazoa</taxon>
        <taxon>Ecdysozoa</taxon>
        <taxon>Arthropoda</taxon>
        <taxon>Chelicerata</taxon>
        <taxon>Arachnida</taxon>
        <taxon>Araneae</taxon>
        <taxon>Araneomorphae</taxon>
        <taxon>Entelegynae</taxon>
        <taxon>Araneoidea</taxon>
        <taxon>Nephilidae</taxon>
        <taxon>Trichonephila</taxon>
    </lineage>
</organism>
<proteinExistence type="predicted"/>
<evidence type="ECO:0000313" key="2">
    <source>
        <dbReference type="Proteomes" id="UP000887159"/>
    </source>
</evidence>
<gene>
    <name evidence="1" type="ORF">TNCV_159271</name>
</gene>
<evidence type="ECO:0000313" key="1">
    <source>
        <dbReference type="EMBL" id="GFX88112.1"/>
    </source>
</evidence>
<sequence>MEIEQEIVQKNFVSQLQEFYPYCIEDTDKSTPEKIVLRINLENEEAENFKNRYSVVSNTNWIVYGCTPNPQRFVNSFTNTFQMGCHQLKPFAFS</sequence>
<reference evidence="1" key="1">
    <citation type="submission" date="2020-08" db="EMBL/GenBank/DDBJ databases">
        <title>Multicomponent nature underlies the extraordinary mechanical properties of spider dragline silk.</title>
        <authorList>
            <person name="Kono N."/>
            <person name="Nakamura H."/>
            <person name="Mori M."/>
            <person name="Yoshida Y."/>
            <person name="Ohtoshi R."/>
            <person name="Malay A.D."/>
            <person name="Moran D.A.P."/>
            <person name="Tomita M."/>
            <person name="Numata K."/>
            <person name="Arakawa K."/>
        </authorList>
    </citation>
    <scope>NUCLEOTIDE SEQUENCE</scope>
</reference>
<dbReference type="Proteomes" id="UP000887159">
    <property type="component" value="Unassembled WGS sequence"/>
</dbReference>
<name>A0A8X6UXW3_TRICX</name>
<keyword evidence="2" id="KW-1185">Reference proteome</keyword>
<comment type="caution">
    <text evidence="1">The sequence shown here is derived from an EMBL/GenBank/DDBJ whole genome shotgun (WGS) entry which is preliminary data.</text>
</comment>
<accession>A0A8X6UXW3</accession>
<dbReference type="AlphaFoldDB" id="A0A8X6UXW3"/>
<protein>
    <submittedName>
        <fullName evidence="1">Uncharacterized protein</fullName>
    </submittedName>
</protein>